<dbReference type="AlphaFoldDB" id="A0A0A1U5X7"/>
<keyword evidence="5 11" id="KW-0507">mRNA processing</keyword>
<dbReference type="OrthoDB" id="25620at2759"/>
<evidence type="ECO:0000256" key="10">
    <source>
        <dbReference type="ARBA" id="ARBA00023274"/>
    </source>
</evidence>
<accession>A0A0A1U5X7</accession>
<dbReference type="CDD" id="cd01718">
    <property type="entry name" value="Sm_E"/>
    <property type="match status" value="1"/>
</dbReference>
<keyword evidence="6 11" id="KW-0747">Spliceosome</keyword>
<comment type="function">
    <text evidence="11">Plays a role in pre-mRNA splicing as a core component of the spliceosomal U1, U2, U4 and U5 small nuclear ribonucleoproteins (snRNPs), the building blocks of the spliceosome.</text>
</comment>
<protein>
    <recommendedName>
        <fullName evidence="11">Small nuclear ribonucleoprotein E</fullName>
        <shortName evidence="11">snRNP-E</shortName>
    </recommendedName>
    <alternativeName>
        <fullName evidence="11">Sm protein E</fullName>
    </alternativeName>
</protein>
<evidence type="ECO:0000313" key="14">
    <source>
        <dbReference type="Proteomes" id="UP000014680"/>
    </source>
</evidence>
<keyword evidence="9 11" id="KW-0539">Nucleus</keyword>
<dbReference type="GO" id="GO:0005685">
    <property type="term" value="C:U1 snRNP"/>
    <property type="evidence" value="ECO:0007669"/>
    <property type="project" value="UniProtKB-UniRule"/>
</dbReference>
<dbReference type="SUPFAM" id="SSF50182">
    <property type="entry name" value="Sm-like ribonucleoproteins"/>
    <property type="match status" value="1"/>
</dbReference>
<dbReference type="Pfam" id="PF01423">
    <property type="entry name" value="LSM"/>
    <property type="match status" value="1"/>
</dbReference>
<dbReference type="Gene3D" id="2.30.30.100">
    <property type="match status" value="1"/>
</dbReference>
<dbReference type="SMART" id="SM00651">
    <property type="entry name" value="Sm"/>
    <property type="match status" value="1"/>
</dbReference>
<dbReference type="KEGG" id="eiv:EIN_425100"/>
<evidence type="ECO:0000256" key="2">
    <source>
        <dbReference type="ARBA" id="ARBA00004496"/>
    </source>
</evidence>
<keyword evidence="14" id="KW-1185">Reference proteome</keyword>
<evidence type="ECO:0000256" key="6">
    <source>
        <dbReference type="ARBA" id="ARBA00022728"/>
    </source>
</evidence>
<dbReference type="GO" id="GO:0005737">
    <property type="term" value="C:cytoplasm"/>
    <property type="evidence" value="ECO:0007669"/>
    <property type="project" value="UniProtKB-SubCell"/>
</dbReference>
<dbReference type="Proteomes" id="UP000014680">
    <property type="component" value="Unassembled WGS sequence"/>
</dbReference>
<dbReference type="GO" id="GO:0005687">
    <property type="term" value="C:U4 snRNP"/>
    <property type="evidence" value="ECO:0007669"/>
    <property type="project" value="UniProtKB-UniRule"/>
</dbReference>
<dbReference type="GO" id="GO:0005681">
    <property type="term" value="C:spliceosomal complex"/>
    <property type="evidence" value="ECO:0007669"/>
    <property type="project" value="UniProtKB-KW"/>
</dbReference>
<name>A0A0A1U5X7_ENTIV</name>
<dbReference type="GO" id="GO:0005686">
    <property type="term" value="C:U2 snRNP"/>
    <property type="evidence" value="ECO:0007669"/>
    <property type="project" value="UniProtKB-UniRule"/>
</dbReference>
<dbReference type="InterPro" id="IPR047575">
    <property type="entry name" value="Sm"/>
</dbReference>
<dbReference type="InterPro" id="IPR010920">
    <property type="entry name" value="LSM_dom_sf"/>
</dbReference>
<dbReference type="InterPro" id="IPR001163">
    <property type="entry name" value="Sm_dom_euk/arc"/>
</dbReference>
<dbReference type="GO" id="GO:0003723">
    <property type="term" value="F:RNA binding"/>
    <property type="evidence" value="ECO:0007669"/>
    <property type="project" value="UniProtKB-KW"/>
</dbReference>
<comment type="subcellular location">
    <subcellularLocation>
        <location evidence="2">Cytoplasm</location>
    </subcellularLocation>
    <subcellularLocation>
        <location evidence="1 11">Nucleus</location>
    </subcellularLocation>
</comment>
<sequence length="85" mass="9900">MDNRAKRAMLAPVRYYADLIRNKQKVTIWLYENTAMKIEGRITAFDTYMNITLEQAEEVYVKTSNRRSIGNIMLKGDNIAVVQKI</sequence>
<keyword evidence="7 11" id="KW-0694">RNA-binding</keyword>
<evidence type="ECO:0000256" key="1">
    <source>
        <dbReference type="ARBA" id="ARBA00004123"/>
    </source>
</evidence>
<evidence type="ECO:0000256" key="8">
    <source>
        <dbReference type="ARBA" id="ARBA00023187"/>
    </source>
</evidence>
<dbReference type="GeneID" id="14888726"/>
<gene>
    <name evidence="13" type="ORF">EIN_425100</name>
</gene>
<keyword evidence="8 11" id="KW-0508">mRNA splicing</keyword>
<proteinExistence type="inferred from homology"/>
<dbReference type="PROSITE" id="PS52002">
    <property type="entry name" value="SM"/>
    <property type="match status" value="1"/>
</dbReference>
<feature type="domain" description="Sm" evidence="12">
    <location>
        <begin position="13"/>
        <end position="85"/>
    </location>
</feature>
<dbReference type="VEuPathDB" id="AmoebaDB:EIN_425100"/>
<evidence type="ECO:0000256" key="5">
    <source>
        <dbReference type="ARBA" id="ARBA00022664"/>
    </source>
</evidence>
<evidence type="ECO:0000259" key="12">
    <source>
        <dbReference type="PROSITE" id="PS52002"/>
    </source>
</evidence>
<comment type="similarity">
    <text evidence="3 11">Belongs to the snRNP Sm proteins family.</text>
</comment>
<evidence type="ECO:0000313" key="13">
    <source>
        <dbReference type="EMBL" id="ELP89788.1"/>
    </source>
</evidence>
<dbReference type="GO" id="GO:0000387">
    <property type="term" value="P:spliceosomal snRNP assembly"/>
    <property type="evidence" value="ECO:0007669"/>
    <property type="project" value="UniProtKB-UniRule"/>
</dbReference>
<dbReference type="PANTHER" id="PTHR11193">
    <property type="entry name" value="SMALL NUCLEAR RIBONUCLEOPROTEIN E"/>
    <property type="match status" value="1"/>
</dbReference>
<reference evidence="13 14" key="1">
    <citation type="submission" date="2012-10" db="EMBL/GenBank/DDBJ databases">
        <authorList>
            <person name="Zafar N."/>
            <person name="Inman J."/>
            <person name="Hall N."/>
            <person name="Lorenzi H."/>
            <person name="Caler E."/>
        </authorList>
    </citation>
    <scope>NUCLEOTIDE SEQUENCE [LARGE SCALE GENOMIC DNA]</scope>
    <source>
        <strain evidence="13 14">IP1</strain>
    </source>
</reference>
<dbReference type="OMA" id="KVMTQPI"/>
<evidence type="ECO:0000256" key="9">
    <source>
        <dbReference type="ARBA" id="ARBA00023242"/>
    </source>
</evidence>
<dbReference type="InterPro" id="IPR027078">
    <property type="entry name" value="snRNP-E"/>
</dbReference>
<keyword evidence="4" id="KW-0963">Cytoplasm</keyword>
<evidence type="ECO:0000256" key="3">
    <source>
        <dbReference type="ARBA" id="ARBA00006850"/>
    </source>
</evidence>
<keyword evidence="10 11" id="KW-0687">Ribonucleoprotein</keyword>
<evidence type="ECO:0000256" key="7">
    <source>
        <dbReference type="ARBA" id="ARBA00022884"/>
    </source>
</evidence>
<evidence type="ECO:0000256" key="11">
    <source>
        <dbReference type="RuleBase" id="RU365053"/>
    </source>
</evidence>
<dbReference type="GO" id="GO:0005682">
    <property type="term" value="C:U5 snRNP"/>
    <property type="evidence" value="ECO:0007669"/>
    <property type="project" value="UniProtKB-UniRule"/>
</dbReference>
<dbReference type="RefSeq" id="XP_004256559.1">
    <property type="nucleotide sequence ID" value="XM_004256511.1"/>
</dbReference>
<organism evidence="13 14">
    <name type="scientific">Entamoeba invadens IP1</name>
    <dbReference type="NCBI Taxonomy" id="370355"/>
    <lineage>
        <taxon>Eukaryota</taxon>
        <taxon>Amoebozoa</taxon>
        <taxon>Evosea</taxon>
        <taxon>Archamoebae</taxon>
        <taxon>Mastigamoebida</taxon>
        <taxon>Entamoebidae</taxon>
        <taxon>Entamoeba</taxon>
    </lineage>
</organism>
<evidence type="ECO:0000256" key="4">
    <source>
        <dbReference type="ARBA" id="ARBA00022490"/>
    </source>
</evidence>
<dbReference type="EMBL" id="KB206573">
    <property type="protein sequence ID" value="ELP89788.1"/>
    <property type="molecule type" value="Genomic_DNA"/>
</dbReference>
<dbReference type="GO" id="GO:0046540">
    <property type="term" value="C:U4/U6 x U5 tri-snRNP complex"/>
    <property type="evidence" value="ECO:0007669"/>
    <property type="project" value="UniProtKB-UniRule"/>
</dbReference>